<evidence type="ECO:0000256" key="9">
    <source>
        <dbReference type="ARBA" id="ARBA00033785"/>
    </source>
</evidence>
<evidence type="ECO:0000256" key="4">
    <source>
        <dbReference type="ARBA" id="ARBA00022554"/>
    </source>
</evidence>
<feature type="region of interest" description="Disordered" evidence="10">
    <location>
        <begin position="1"/>
        <end position="30"/>
    </location>
</feature>
<evidence type="ECO:0000256" key="2">
    <source>
        <dbReference type="ARBA" id="ARBA00004177"/>
    </source>
</evidence>
<dbReference type="GO" id="GO:0010008">
    <property type="term" value="C:endosome membrane"/>
    <property type="evidence" value="ECO:0007669"/>
    <property type="project" value="UniProtKB-SubCell"/>
</dbReference>
<evidence type="ECO:0000256" key="5">
    <source>
        <dbReference type="ARBA" id="ARBA00022753"/>
    </source>
</evidence>
<evidence type="ECO:0000256" key="3">
    <source>
        <dbReference type="ARBA" id="ARBA00007426"/>
    </source>
</evidence>
<dbReference type="Gene3D" id="3.30.1520.10">
    <property type="entry name" value="Phox-like domain"/>
    <property type="match status" value="1"/>
</dbReference>
<name>A0A067PFC9_9AGAM</name>
<dbReference type="SMART" id="SM00312">
    <property type="entry name" value="PX"/>
    <property type="match status" value="1"/>
</dbReference>
<keyword evidence="5" id="KW-0967">Endosome</keyword>
<dbReference type="Pfam" id="PF00787">
    <property type="entry name" value="PX"/>
    <property type="match status" value="1"/>
</dbReference>
<dbReference type="Proteomes" id="UP000027265">
    <property type="component" value="Unassembled WGS sequence"/>
</dbReference>
<dbReference type="InterPro" id="IPR001683">
    <property type="entry name" value="PX_dom"/>
</dbReference>
<organism evidence="12 13">
    <name type="scientific">Jaapia argillacea MUCL 33604</name>
    <dbReference type="NCBI Taxonomy" id="933084"/>
    <lineage>
        <taxon>Eukaryota</taxon>
        <taxon>Fungi</taxon>
        <taxon>Dikarya</taxon>
        <taxon>Basidiomycota</taxon>
        <taxon>Agaricomycotina</taxon>
        <taxon>Agaricomycetes</taxon>
        <taxon>Agaricomycetidae</taxon>
        <taxon>Jaapiales</taxon>
        <taxon>Jaapiaceae</taxon>
        <taxon>Jaapia</taxon>
    </lineage>
</organism>
<dbReference type="InterPro" id="IPR036871">
    <property type="entry name" value="PX_dom_sf"/>
</dbReference>
<comment type="subcellular location">
    <subcellularLocation>
        <location evidence="2">Endosome</location>
    </subcellularLocation>
    <subcellularLocation>
        <location evidence="1">Vacuole membrane</location>
        <topology evidence="1">Peripheral membrane protein</topology>
    </subcellularLocation>
</comment>
<feature type="compositionally biased region" description="Polar residues" evidence="10">
    <location>
        <begin position="58"/>
        <end position="68"/>
    </location>
</feature>
<evidence type="ECO:0000256" key="7">
    <source>
        <dbReference type="ARBA" id="ARBA00033728"/>
    </source>
</evidence>
<gene>
    <name evidence="12" type="ORF">JAAARDRAFT_187158</name>
</gene>
<reference evidence="13" key="1">
    <citation type="journal article" date="2014" name="Proc. Natl. Acad. Sci. U.S.A.">
        <title>Extensive sampling of basidiomycete genomes demonstrates inadequacy of the white-rot/brown-rot paradigm for wood decay fungi.</title>
        <authorList>
            <person name="Riley R."/>
            <person name="Salamov A.A."/>
            <person name="Brown D.W."/>
            <person name="Nagy L.G."/>
            <person name="Floudas D."/>
            <person name="Held B.W."/>
            <person name="Levasseur A."/>
            <person name="Lombard V."/>
            <person name="Morin E."/>
            <person name="Otillar R."/>
            <person name="Lindquist E.A."/>
            <person name="Sun H."/>
            <person name="LaButti K.M."/>
            <person name="Schmutz J."/>
            <person name="Jabbour D."/>
            <person name="Luo H."/>
            <person name="Baker S.E."/>
            <person name="Pisabarro A.G."/>
            <person name="Walton J.D."/>
            <person name="Blanchette R.A."/>
            <person name="Henrissat B."/>
            <person name="Martin F."/>
            <person name="Cullen D."/>
            <person name="Hibbett D.S."/>
            <person name="Grigoriev I.V."/>
        </authorList>
    </citation>
    <scope>NUCLEOTIDE SEQUENCE [LARGE SCALE GENOMIC DNA]</scope>
    <source>
        <strain evidence="13">MUCL 33604</strain>
    </source>
</reference>
<dbReference type="GO" id="GO:0005774">
    <property type="term" value="C:vacuolar membrane"/>
    <property type="evidence" value="ECO:0007669"/>
    <property type="project" value="UniProtKB-SubCell"/>
</dbReference>
<comment type="similarity">
    <text evidence="3">Belongs to the YPT35 family.</text>
</comment>
<dbReference type="STRING" id="933084.A0A067PFC9"/>
<dbReference type="EMBL" id="KL197795">
    <property type="protein sequence ID" value="KDQ49196.1"/>
    <property type="molecule type" value="Genomic_DNA"/>
</dbReference>
<proteinExistence type="inferred from homology"/>
<evidence type="ECO:0000256" key="8">
    <source>
        <dbReference type="ARBA" id="ARBA00033774"/>
    </source>
</evidence>
<keyword evidence="4" id="KW-0926">Vacuole</keyword>
<dbReference type="OrthoDB" id="10254720at2759"/>
<evidence type="ECO:0000256" key="10">
    <source>
        <dbReference type="SAM" id="MobiDB-lite"/>
    </source>
</evidence>
<keyword evidence="13" id="KW-1185">Reference proteome</keyword>
<sequence>MSLSPSPQSGPSSHSVPRPATPTHPFRGSHNLLEVIPNGIDVEEESRLYEELCESPETHTPTSNTPTKSGPRRHAPSVLSNDIWLGDNSGSSSTFARDVKISGWTNVGDKLGGAYVVFDCVIRTKEETSIHVHKRYSDFERLYSDLVHTLPRNRRHLIPALPPKSALAKYRPAFLDKRRRQLELWLASVVLHPDVGGCTAVGRWVME</sequence>
<dbReference type="InterPro" id="IPR037917">
    <property type="entry name" value="Ypt35_PX"/>
</dbReference>
<evidence type="ECO:0000313" key="13">
    <source>
        <dbReference type="Proteomes" id="UP000027265"/>
    </source>
</evidence>
<accession>A0A067PFC9</accession>
<dbReference type="InParanoid" id="A0A067PFC9"/>
<keyword evidence="6" id="KW-0472">Membrane</keyword>
<evidence type="ECO:0000259" key="11">
    <source>
        <dbReference type="PROSITE" id="PS50195"/>
    </source>
</evidence>
<protein>
    <recommendedName>
        <fullName evidence="8">Endosomal/vacuolar adapter protein YPT35</fullName>
    </recommendedName>
    <alternativeName>
        <fullName evidence="9">PX domain-containing protein YPT35</fullName>
    </alternativeName>
</protein>
<evidence type="ECO:0000256" key="6">
    <source>
        <dbReference type="ARBA" id="ARBA00023136"/>
    </source>
</evidence>
<evidence type="ECO:0000256" key="1">
    <source>
        <dbReference type="ARBA" id="ARBA00004148"/>
    </source>
</evidence>
<feature type="domain" description="PX" evidence="11">
    <location>
        <begin position="96"/>
        <end position="207"/>
    </location>
</feature>
<evidence type="ECO:0000313" key="12">
    <source>
        <dbReference type="EMBL" id="KDQ49196.1"/>
    </source>
</evidence>
<dbReference type="PANTHER" id="PTHR10555:SF170">
    <property type="entry name" value="FI18122P1"/>
    <property type="match status" value="1"/>
</dbReference>
<dbReference type="PROSITE" id="PS50195">
    <property type="entry name" value="PX"/>
    <property type="match status" value="1"/>
</dbReference>
<dbReference type="HOGENOM" id="CLU_078839_0_0_1"/>
<comment type="function">
    <text evidence="7">Recruits the lipid transfer protein VPS13 to endosomal and vacuolar membranes.</text>
</comment>
<dbReference type="CDD" id="cd07280">
    <property type="entry name" value="PX_YPT35"/>
    <property type="match status" value="1"/>
</dbReference>
<dbReference type="AlphaFoldDB" id="A0A067PFC9"/>
<feature type="region of interest" description="Disordered" evidence="10">
    <location>
        <begin position="53"/>
        <end position="81"/>
    </location>
</feature>
<feature type="compositionally biased region" description="Low complexity" evidence="10">
    <location>
        <begin position="1"/>
        <end position="17"/>
    </location>
</feature>
<dbReference type="PANTHER" id="PTHR10555">
    <property type="entry name" value="SORTING NEXIN"/>
    <property type="match status" value="1"/>
</dbReference>
<dbReference type="SUPFAM" id="SSF64268">
    <property type="entry name" value="PX domain"/>
    <property type="match status" value="1"/>
</dbReference>
<dbReference type="GO" id="GO:0032266">
    <property type="term" value="F:phosphatidylinositol-3-phosphate binding"/>
    <property type="evidence" value="ECO:0007669"/>
    <property type="project" value="InterPro"/>
</dbReference>